<evidence type="ECO:0000256" key="4">
    <source>
        <dbReference type="ARBA" id="ARBA00022960"/>
    </source>
</evidence>
<protein>
    <recommendedName>
        <fullName evidence="10">Peptidase S11 D-alanyl-D-alanine carboxypeptidase A N-terminal domain-containing protein</fullName>
    </recommendedName>
</protein>
<accession>A0A0G0MJB1</accession>
<dbReference type="SUPFAM" id="SSF56601">
    <property type="entry name" value="beta-lactamase/transpeptidase-like"/>
    <property type="match status" value="1"/>
</dbReference>
<dbReference type="GO" id="GO:0008360">
    <property type="term" value="P:regulation of cell shape"/>
    <property type="evidence" value="ECO:0007669"/>
    <property type="project" value="UniProtKB-KW"/>
</dbReference>
<keyword evidence="2" id="KW-0732">Signal</keyword>
<feature type="binding site" evidence="8">
    <location>
        <position position="299"/>
    </location>
    <ligand>
        <name>substrate</name>
    </ligand>
</feature>
<dbReference type="InterPro" id="IPR018044">
    <property type="entry name" value="Peptidase_S11"/>
</dbReference>
<organism evidence="11 12">
    <name type="scientific">Candidatus Uhrbacteria bacterium GW2011_GWF2_39_13</name>
    <dbReference type="NCBI Taxonomy" id="1618995"/>
    <lineage>
        <taxon>Bacteria</taxon>
        <taxon>Candidatus Uhriibacteriota</taxon>
    </lineage>
</organism>
<dbReference type="AlphaFoldDB" id="A0A0G0MJB1"/>
<dbReference type="GO" id="GO:0006508">
    <property type="term" value="P:proteolysis"/>
    <property type="evidence" value="ECO:0007669"/>
    <property type="project" value="InterPro"/>
</dbReference>
<dbReference type="GO" id="GO:0009002">
    <property type="term" value="F:serine-type D-Ala-D-Ala carboxypeptidase activity"/>
    <property type="evidence" value="ECO:0007669"/>
    <property type="project" value="InterPro"/>
</dbReference>
<dbReference type="Pfam" id="PF00768">
    <property type="entry name" value="Peptidase_S11"/>
    <property type="match status" value="1"/>
</dbReference>
<keyword evidence="4" id="KW-0133">Cell shape</keyword>
<proteinExistence type="inferred from homology"/>
<evidence type="ECO:0000256" key="6">
    <source>
        <dbReference type="ARBA" id="ARBA00023316"/>
    </source>
</evidence>
<evidence type="ECO:0000256" key="5">
    <source>
        <dbReference type="ARBA" id="ARBA00022984"/>
    </source>
</evidence>
<evidence type="ECO:0000313" key="12">
    <source>
        <dbReference type="Proteomes" id="UP000033935"/>
    </source>
</evidence>
<reference evidence="11 12" key="1">
    <citation type="journal article" date="2015" name="Nature">
        <title>rRNA introns, odd ribosomes, and small enigmatic genomes across a large radiation of phyla.</title>
        <authorList>
            <person name="Brown C.T."/>
            <person name="Hug L.A."/>
            <person name="Thomas B.C."/>
            <person name="Sharon I."/>
            <person name="Castelle C.J."/>
            <person name="Singh A."/>
            <person name="Wilkins M.J."/>
            <person name="Williams K.H."/>
            <person name="Banfield J.F."/>
        </authorList>
    </citation>
    <scope>NUCLEOTIDE SEQUENCE [LARGE SCALE GENOMIC DNA]</scope>
</reference>
<sequence length="359" mass="39857">MGIKDFFICFFIGTAAVLPAAVFAREVSADDSLVLIYQSRPDLQKAFDRETGLAIAGTNAGFLLDLEDWAIQYGWIEHPELKSYGPEEGDGIPVRIKKEEIESAIQAQAYLVMDRSTGKILTVKNENKVWPIASLTKLMTASVVLDHDVSMNKTASVLHADNVGGARLYVNDGDEFTVQDLFYATLVGSANNAANALARTTGLSRADFIQEMNTYAQELNLVHTHYVDPTGIELGNISTAREMARVAQMAFAQKDLQTFTTTATKYISDLSQGTTKKMTNTNWMLWKPEYDDLYVTGGKTGYLIESGWNLVVSLRPMEGDPDKELLIVLFGADSRADSFVNANRLADWAWETHEWQKVQ</sequence>
<dbReference type="PRINTS" id="PR00725">
    <property type="entry name" value="DADACBPTASE1"/>
</dbReference>
<evidence type="ECO:0000259" key="10">
    <source>
        <dbReference type="Pfam" id="PF00768"/>
    </source>
</evidence>
<dbReference type="GO" id="GO:0071555">
    <property type="term" value="P:cell wall organization"/>
    <property type="evidence" value="ECO:0007669"/>
    <property type="project" value="UniProtKB-KW"/>
</dbReference>
<evidence type="ECO:0000313" key="11">
    <source>
        <dbReference type="EMBL" id="KKR04099.1"/>
    </source>
</evidence>
<evidence type="ECO:0000256" key="7">
    <source>
        <dbReference type="PIRSR" id="PIRSR618044-1"/>
    </source>
</evidence>
<feature type="active site" description="Proton acceptor" evidence="7">
    <location>
        <position position="137"/>
    </location>
</feature>
<feature type="domain" description="Peptidase S11 D-alanyl-D-alanine carboxypeptidase A N-terminal" evidence="10">
    <location>
        <begin position="102"/>
        <end position="313"/>
    </location>
</feature>
<evidence type="ECO:0000256" key="8">
    <source>
        <dbReference type="PIRSR" id="PIRSR618044-2"/>
    </source>
</evidence>
<dbReference type="Gene3D" id="3.40.710.10">
    <property type="entry name" value="DD-peptidase/beta-lactamase superfamily"/>
    <property type="match status" value="1"/>
</dbReference>
<dbReference type="PANTHER" id="PTHR21581:SF26">
    <property type="entry name" value="D-ALANYL-D-ALANINE ENDOPEPTIDASE"/>
    <property type="match status" value="1"/>
</dbReference>
<evidence type="ECO:0000256" key="1">
    <source>
        <dbReference type="ARBA" id="ARBA00007164"/>
    </source>
</evidence>
<dbReference type="GO" id="GO:0009252">
    <property type="term" value="P:peptidoglycan biosynthetic process"/>
    <property type="evidence" value="ECO:0007669"/>
    <property type="project" value="UniProtKB-KW"/>
</dbReference>
<name>A0A0G0MJB1_9BACT</name>
<evidence type="ECO:0000256" key="3">
    <source>
        <dbReference type="ARBA" id="ARBA00022801"/>
    </source>
</evidence>
<dbReference type="InterPro" id="IPR012338">
    <property type="entry name" value="Beta-lactam/transpept-like"/>
</dbReference>
<keyword evidence="5" id="KW-0573">Peptidoglycan synthesis</keyword>
<dbReference type="EMBL" id="LBWG01000012">
    <property type="protein sequence ID" value="KKR04099.1"/>
    <property type="molecule type" value="Genomic_DNA"/>
</dbReference>
<keyword evidence="3" id="KW-0378">Hydrolase</keyword>
<comment type="caution">
    <text evidence="11">The sequence shown here is derived from an EMBL/GenBank/DDBJ whole genome shotgun (WGS) entry which is preliminary data.</text>
</comment>
<comment type="similarity">
    <text evidence="1 9">Belongs to the peptidase S11 family.</text>
</comment>
<dbReference type="PANTHER" id="PTHR21581">
    <property type="entry name" value="D-ALANYL-D-ALANINE CARBOXYPEPTIDASE"/>
    <property type="match status" value="1"/>
</dbReference>
<evidence type="ECO:0000256" key="9">
    <source>
        <dbReference type="RuleBase" id="RU004016"/>
    </source>
</evidence>
<feature type="active site" evidence="7">
    <location>
        <position position="189"/>
    </location>
</feature>
<dbReference type="Proteomes" id="UP000033935">
    <property type="component" value="Unassembled WGS sequence"/>
</dbReference>
<feature type="active site" description="Acyl-ester intermediate" evidence="7">
    <location>
        <position position="134"/>
    </location>
</feature>
<keyword evidence="6" id="KW-0961">Cell wall biogenesis/degradation</keyword>
<gene>
    <name evidence="11" type="ORF">UT30_C0012G0010</name>
</gene>
<dbReference type="InterPro" id="IPR001967">
    <property type="entry name" value="Peptidase_S11_N"/>
</dbReference>
<evidence type="ECO:0000256" key="2">
    <source>
        <dbReference type="ARBA" id="ARBA00022729"/>
    </source>
</evidence>